<comment type="caution">
    <text evidence="1">The sequence shown here is derived from an EMBL/GenBank/DDBJ whole genome shotgun (WGS) entry which is preliminary data.</text>
</comment>
<keyword evidence="2" id="KW-1185">Reference proteome</keyword>
<reference evidence="1 2" key="1">
    <citation type="submission" date="2020-06" db="EMBL/GenBank/DDBJ databases">
        <title>Transcriptomic and genomic resources for Thalictrum thalictroides and T. hernandezii: Facilitating candidate gene discovery in an emerging model plant lineage.</title>
        <authorList>
            <person name="Arias T."/>
            <person name="Riano-Pachon D.M."/>
            <person name="Di Stilio V.S."/>
        </authorList>
    </citation>
    <scope>NUCLEOTIDE SEQUENCE [LARGE SCALE GENOMIC DNA]</scope>
    <source>
        <strain evidence="2">cv. WT478/WT964</strain>
        <tissue evidence="1">Leaves</tissue>
    </source>
</reference>
<organism evidence="1 2">
    <name type="scientific">Thalictrum thalictroides</name>
    <name type="common">Rue-anemone</name>
    <name type="synonym">Anemone thalictroides</name>
    <dbReference type="NCBI Taxonomy" id="46969"/>
    <lineage>
        <taxon>Eukaryota</taxon>
        <taxon>Viridiplantae</taxon>
        <taxon>Streptophyta</taxon>
        <taxon>Embryophyta</taxon>
        <taxon>Tracheophyta</taxon>
        <taxon>Spermatophyta</taxon>
        <taxon>Magnoliopsida</taxon>
        <taxon>Ranunculales</taxon>
        <taxon>Ranunculaceae</taxon>
        <taxon>Thalictroideae</taxon>
        <taxon>Thalictrum</taxon>
    </lineage>
</organism>
<dbReference type="AlphaFoldDB" id="A0A7J6V1M4"/>
<evidence type="ECO:0000313" key="1">
    <source>
        <dbReference type="EMBL" id="KAF5178886.1"/>
    </source>
</evidence>
<accession>A0A7J6V1M4</accession>
<evidence type="ECO:0000313" key="2">
    <source>
        <dbReference type="Proteomes" id="UP000554482"/>
    </source>
</evidence>
<proteinExistence type="predicted"/>
<protein>
    <submittedName>
        <fullName evidence="1">Uncharacterized protein</fullName>
    </submittedName>
</protein>
<sequence>MIDRTVMSKFESLVQLMKVICIGSVRFPVVISGTELRFPVKTPVLLFGSIEENVGEGEGQCYRITGPTR</sequence>
<gene>
    <name evidence="1" type="ORF">FRX31_031530</name>
</gene>
<name>A0A7J6V1M4_THATH</name>
<dbReference type="EMBL" id="JABWDY010039457">
    <property type="protein sequence ID" value="KAF5178886.1"/>
    <property type="molecule type" value="Genomic_DNA"/>
</dbReference>
<dbReference type="Proteomes" id="UP000554482">
    <property type="component" value="Unassembled WGS sequence"/>
</dbReference>